<keyword evidence="2" id="KW-1185">Reference proteome</keyword>
<organism evidence="1 2">
    <name type="scientific">Trachymyrmex cornetzi</name>
    <dbReference type="NCBI Taxonomy" id="471704"/>
    <lineage>
        <taxon>Eukaryota</taxon>
        <taxon>Metazoa</taxon>
        <taxon>Ecdysozoa</taxon>
        <taxon>Arthropoda</taxon>
        <taxon>Hexapoda</taxon>
        <taxon>Insecta</taxon>
        <taxon>Pterygota</taxon>
        <taxon>Neoptera</taxon>
        <taxon>Endopterygota</taxon>
        <taxon>Hymenoptera</taxon>
        <taxon>Apocrita</taxon>
        <taxon>Aculeata</taxon>
        <taxon>Formicoidea</taxon>
        <taxon>Formicidae</taxon>
        <taxon>Myrmicinae</taxon>
        <taxon>Trachymyrmex</taxon>
    </lineage>
</organism>
<evidence type="ECO:0000313" key="1">
    <source>
        <dbReference type="EMBL" id="KYN09446.1"/>
    </source>
</evidence>
<sequence length="73" mass="8783">MALDSVDNRWEHNEKLLARQLNRKNFIINILLENDYPLKFIFETLNDRIKTLIKKSNCMCKTSINIAKKQYIR</sequence>
<proteinExistence type="predicted"/>
<reference evidence="1 2" key="1">
    <citation type="submission" date="2015-09" db="EMBL/GenBank/DDBJ databases">
        <title>Trachymyrmex cornetzi WGS genome.</title>
        <authorList>
            <person name="Nygaard S."/>
            <person name="Hu H."/>
            <person name="Boomsma J."/>
            <person name="Zhang G."/>
        </authorList>
    </citation>
    <scope>NUCLEOTIDE SEQUENCE [LARGE SCALE GENOMIC DNA]</scope>
    <source>
        <strain evidence="1">Tcor2-1</strain>
        <tissue evidence="1">Whole body</tissue>
    </source>
</reference>
<name>A0A151IRX7_9HYME</name>
<protein>
    <submittedName>
        <fullName evidence="1">Uncharacterized protein</fullName>
    </submittedName>
</protein>
<dbReference type="EMBL" id="KQ981107">
    <property type="protein sequence ID" value="KYN09446.1"/>
    <property type="molecule type" value="Genomic_DNA"/>
</dbReference>
<evidence type="ECO:0000313" key="2">
    <source>
        <dbReference type="Proteomes" id="UP000078492"/>
    </source>
</evidence>
<dbReference type="AlphaFoldDB" id="A0A151IRX7"/>
<gene>
    <name evidence="1" type="ORF">ALC57_18443</name>
</gene>
<accession>A0A151IRX7</accession>
<dbReference type="Proteomes" id="UP000078492">
    <property type="component" value="Unassembled WGS sequence"/>
</dbReference>